<evidence type="ECO:0000256" key="2">
    <source>
        <dbReference type="ARBA" id="ARBA00022723"/>
    </source>
</evidence>
<keyword evidence="5" id="KW-0804">Transcription</keyword>
<keyword evidence="10" id="KW-1185">Reference proteome</keyword>
<dbReference type="Proteomes" id="UP000654913">
    <property type="component" value="Chromosome 3"/>
</dbReference>
<dbReference type="Gene3D" id="4.10.240.10">
    <property type="entry name" value="Zn(2)-C6 fungal-type DNA-binding domain"/>
    <property type="match status" value="1"/>
</dbReference>
<dbReference type="PROSITE" id="PS50048">
    <property type="entry name" value="ZN2_CY6_FUNGAL_2"/>
    <property type="match status" value="1"/>
</dbReference>
<evidence type="ECO:0000313" key="10">
    <source>
        <dbReference type="Proteomes" id="UP000654913"/>
    </source>
</evidence>
<dbReference type="GO" id="GO:0005634">
    <property type="term" value="C:nucleus"/>
    <property type="evidence" value="ECO:0007669"/>
    <property type="project" value="UniProtKB-SubCell"/>
</dbReference>
<dbReference type="CDD" id="cd00067">
    <property type="entry name" value="GAL4"/>
    <property type="match status" value="1"/>
</dbReference>
<evidence type="ECO:0000313" key="9">
    <source>
        <dbReference type="EMBL" id="BCS23475.1"/>
    </source>
</evidence>
<dbReference type="Pfam" id="PF04082">
    <property type="entry name" value="Fungal_trans"/>
    <property type="match status" value="1"/>
</dbReference>
<evidence type="ECO:0000256" key="6">
    <source>
        <dbReference type="ARBA" id="ARBA00023242"/>
    </source>
</evidence>
<dbReference type="InterPro" id="IPR001138">
    <property type="entry name" value="Zn2Cys6_DnaBD"/>
</dbReference>
<dbReference type="GO" id="GO:0008270">
    <property type="term" value="F:zinc ion binding"/>
    <property type="evidence" value="ECO:0007669"/>
    <property type="project" value="InterPro"/>
</dbReference>
<dbReference type="GO" id="GO:0000981">
    <property type="term" value="F:DNA-binding transcription factor activity, RNA polymerase II-specific"/>
    <property type="evidence" value="ECO:0007669"/>
    <property type="project" value="InterPro"/>
</dbReference>
<dbReference type="InterPro" id="IPR050815">
    <property type="entry name" value="TF_fung"/>
</dbReference>
<evidence type="ECO:0000256" key="4">
    <source>
        <dbReference type="ARBA" id="ARBA00023125"/>
    </source>
</evidence>
<dbReference type="InterPro" id="IPR036864">
    <property type="entry name" value="Zn2-C6_fun-type_DNA-bd_sf"/>
</dbReference>
<feature type="compositionally biased region" description="Low complexity" evidence="7">
    <location>
        <begin position="30"/>
        <end position="49"/>
    </location>
</feature>
<dbReference type="InterPro" id="IPR007219">
    <property type="entry name" value="XnlR_reg_dom"/>
</dbReference>
<evidence type="ECO:0000256" key="3">
    <source>
        <dbReference type="ARBA" id="ARBA00023015"/>
    </source>
</evidence>
<name>A0A7R7XL99_9EURO</name>
<keyword evidence="6" id="KW-0539">Nucleus</keyword>
<reference evidence="9" key="2">
    <citation type="submission" date="2021-02" db="EMBL/GenBank/DDBJ databases">
        <title>Aspergillus puulaauensis MK2 genome sequence.</title>
        <authorList>
            <person name="Futagami T."/>
            <person name="Mori K."/>
            <person name="Kadooka C."/>
            <person name="Tanaka T."/>
        </authorList>
    </citation>
    <scope>NUCLEOTIDE SEQUENCE</scope>
    <source>
        <strain evidence="9">MK2</strain>
    </source>
</reference>
<sequence length="537" mass="59486">MLIDFHTPLAIQSKCCLGSNKHPVNTNLGSMNPSASFPSPSSDKAASDSPPNACQKCFNQKRKCDKQMPSCSRCLRTSSQCNYQTSPEFSSGVLLSTGSTVAGELFVPSEFPMHGVDIDRFTAGLVTATLTERGQPVEGVLEDYFTYIHTWLATIQEQRFRSRVRSLQHTPHAETALILLVMSLLTLKGHDAHSRDCARSSMYPLASYLFSLLQFARGPSLELVQAGLLLAVYETGSGRAPTAFITIGTCARLGYILRLNVDIPDPETIWAIAEERRRVWLGVYMIDRLIHQVTNITAHAVEDPANDYKLPINEEYWQDNTSQPQGTVQPSFSTPADIPQSYFTREIQASRILGEVQNLSTRQSESLHENMDRTDALLMHFMKHLLHQTPESWKVMCGANSIAMLTSLALHRKRITSISQQAHSPTRLIKQDQSILALTSTINMVRDTCIKFDARSQKEKLRILPLPATICVGEAARIAIWLNGGIVDGPPIDIQPLRRILVYSEAVWSLAGDYLRDLPATGNSASRMQSTTVNGAG</sequence>
<keyword evidence="4" id="KW-0238">DNA-binding</keyword>
<feature type="domain" description="Zn(2)-C6 fungal-type" evidence="8">
    <location>
        <begin position="53"/>
        <end position="83"/>
    </location>
</feature>
<dbReference type="GO" id="GO:0006351">
    <property type="term" value="P:DNA-templated transcription"/>
    <property type="evidence" value="ECO:0007669"/>
    <property type="project" value="InterPro"/>
</dbReference>
<dbReference type="SUPFAM" id="SSF57701">
    <property type="entry name" value="Zn2/Cys6 DNA-binding domain"/>
    <property type="match status" value="1"/>
</dbReference>
<dbReference type="Pfam" id="PF00172">
    <property type="entry name" value="Zn_clus"/>
    <property type="match status" value="1"/>
</dbReference>
<dbReference type="OrthoDB" id="3862662at2759"/>
<evidence type="ECO:0000256" key="7">
    <source>
        <dbReference type="SAM" id="MobiDB-lite"/>
    </source>
</evidence>
<dbReference type="CDD" id="cd12148">
    <property type="entry name" value="fungal_TF_MHR"/>
    <property type="match status" value="1"/>
</dbReference>
<evidence type="ECO:0000256" key="5">
    <source>
        <dbReference type="ARBA" id="ARBA00023163"/>
    </source>
</evidence>
<evidence type="ECO:0000256" key="1">
    <source>
        <dbReference type="ARBA" id="ARBA00004123"/>
    </source>
</evidence>
<dbReference type="RefSeq" id="XP_041555669.1">
    <property type="nucleotide sequence ID" value="XM_041702934.1"/>
</dbReference>
<feature type="region of interest" description="Disordered" evidence="7">
    <location>
        <begin position="27"/>
        <end position="49"/>
    </location>
</feature>
<dbReference type="PANTHER" id="PTHR47338:SF20">
    <property type="entry name" value="ZN(II)2CYS6 TRANSCRIPTION FACTOR (EUROFUNG)"/>
    <property type="match status" value="1"/>
</dbReference>
<evidence type="ECO:0000259" key="8">
    <source>
        <dbReference type="PROSITE" id="PS50048"/>
    </source>
</evidence>
<comment type="subcellular location">
    <subcellularLocation>
        <location evidence="1">Nucleus</location>
    </subcellularLocation>
</comment>
<dbReference type="EMBL" id="AP024445">
    <property type="protein sequence ID" value="BCS23475.1"/>
    <property type="molecule type" value="Genomic_DNA"/>
</dbReference>
<gene>
    <name evidence="9" type="ORF">APUU_31700A</name>
</gene>
<dbReference type="GeneID" id="64973480"/>
<dbReference type="KEGG" id="apuu:APUU_31700A"/>
<proteinExistence type="predicted"/>
<reference evidence="9" key="1">
    <citation type="submission" date="2021-01" db="EMBL/GenBank/DDBJ databases">
        <authorList>
            <consortium name="Aspergillus puulaauensis MK2 genome sequencing consortium"/>
            <person name="Kazuki M."/>
            <person name="Futagami T."/>
        </authorList>
    </citation>
    <scope>NUCLEOTIDE SEQUENCE</scope>
    <source>
        <strain evidence="9">MK2</strain>
    </source>
</reference>
<dbReference type="PANTHER" id="PTHR47338">
    <property type="entry name" value="ZN(II)2CYS6 TRANSCRIPTION FACTOR (EUROFUNG)-RELATED"/>
    <property type="match status" value="1"/>
</dbReference>
<keyword evidence="2" id="KW-0479">Metal-binding</keyword>
<protein>
    <recommendedName>
        <fullName evidence="8">Zn(2)-C6 fungal-type domain-containing protein</fullName>
    </recommendedName>
</protein>
<dbReference type="AlphaFoldDB" id="A0A7R7XL99"/>
<keyword evidence="3" id="KW-0805">Transcription regulation</keyword>
<organism evidence="9 10">
    <name type="scientific">Aspergillus puulaauensis</name>
    <dbReference type="NCBI Taxonomy" id="1220207"/>
    <lineage>
        <taxon>Eukaryota</taxon>
        <taxon>Fungi</taxon>
        <taxon>Dikarya</taxon>
        <taxon>Ascomycota</taxon>
        <taxon>Pezizomycotina</taxon>
        <taxon>Eurotiomycetes</taxon>
        <taxon>Eurotiomycetidae</taxon>
        <taxon>Eurotiales</taxon>
        <taxon>Aspergillaceae</taxon>
        <taxon>Aspergillus</taxon>
    </lineage>
</organism>
<dbReference type="GO" id="GO:0003677">
    <property type="term" value="F:DNA binding"/>
    <property type="evidence" value="ECO:0007669"/>
    <property type="project" value="UniProtKB-KW"/>
</dbReference>
<accession>A0A7R7XL99</accession>